<evidence type="ECO:0000256" key="10">
    <source>
        <dbReference type="PIRSR" id="PIRSR619791-2"/>
    </source>
</evidence>
<name>A0A9N9WZL5_9DIPT</name>
<dbReference type="GO" id="GO:0006979">
    <property type="term" value="P:response to oxidative stress"/>
    <property type="evidence" value="ECO:0007669"/>
    <property type="project" value="InterPro"/>
</dbReference>
<evidence type="ECO:0008006" key="14">
    <source>
        <dbReference type="Google" id="ProtNLM"/>
    </source>
</evidence>
<keyword evidence="9" id="KW-1015">Disulfide bond</keyword>
<evidence type="ECO:0000313" key="12">
    <source>
        <dbReference type="EMBL" id="CAG9812327.1"/>
    </source>
</evidence>
<evidence type="ECO:0000313" key="13">
    <source>
        <dbReference type="Proteomes" id="UP001153620"/>
    </source>
</evidence>
<keyword evidence="3" id="KW-0575">Peroxidase</keyword>
<keyword evidence="6 11" id="KW-0732">Signal</keyword>
<keyword evidence="2" id="KW-0964">Secreted</keyword>
<dbReference type="SUPFAM" id="SSF48113">
    <property type="entry name" value="Heme-dependent peroxidases"/>
    <property type="match status" value="1"/>
</dbReference>
<evidence type="ECO:0000256" key="7">
    <source>
        <dbReference type="ARBA" id="ARBA00023002"/>
    </source>
</evidence>
<dbReference type="AlphaFoldDB" id="A0A9N9WZL5"/>
<dbReference type="EMBL" id="OU895880">
    <property type="protein sequence ID" value="CAG9812327.1"/>
    <property type="molecule type" value="Genomic_DNA"/>
</dbReference>
<evidence type="ECO:0000256" key="3">
    <source>
        <dbReference type="ARBA" id="ARBA00022559"/>
    </source>
</evidence>
<dbReference type="GO" id="GO:0020037">
    <property type="term" value="F:heme binding"/>
    <property type="evidence" value="ECO:0007669"/>
    <property type="project" value="InterPro"/>
</dbReference>
<evidence type="ECO:0000256" key="8">
    <source>
        <dbReference type="ARBA" id="ARBA00023004"/>
    </source>
</evidence>
<keyword evidence="4 10" id="KW-0349">Heme</keyword>
<protein>
    <recommendedName>
        <fullName evidence="14">Peroxidase</fullName>
    </recommendedName>
</protein>
<evidence type="ECO:0000256" key="1">
    <source>
        <dbReference type="ARBA" id="ARBA00004613"/>
    </source>
</evidence>
<evidence type="ECO:0000256" key="6">
    <source>
        <dbReference type="ARBA" id="ARBA00022729"/>
    </source>
</evidence>
<evidence type="ECO:0000256" key="2">
    <source>
        <dbReference type="ARBA" id="ARBA00022525"/>
    </source>
</evidence>
<evidence type="ECO:0000256" key="5">
    <source>
        <dbReference type="ARBA" id="ARBA00022723"/>
    </source>
</evidence>
<dbReference type="GO" id="GO:0022412">
    <property type="term" value="P:cellular process involved in reproduction in multicellular organism"/>
    <property type="evidence" value="ECO:0007669"/>
    <property type="project" value="UniProtKB-ARBA"/>
</dbReference>
<comment type="subcellular location">
    <subcellularLocation>
        <location evidence="1">Secreted</location>
    </subcellularLocation>
</comment>
<keyword evidence="8 10" id="KW-0408">Iron</keyword>
<dbReference type="GO" id="GO:0005576">
    <property type="term" value="C:extracellular region"/>
    <property type="evidence" value="ECO:0007669"/>
    <property type="project" value="UniProtKB-SubCell"/>
</dbReference>
<evidence type="ECO:0000256" key="11">
    <source>
        <dbReference type="SAM" id="SignalP"/>
    </source>
</evidence>
<feature type="chain" id="PRO_5040313524" description="Peroxidase" evidence="11">
    <location>
        <begin position="19"/>
        <end position="622"/>
    </location>
</feature>
<dbReference type="Pfam" id="PF03098">
    <property type="entry name" value="An_peroxidase"/>
    <property type="match status" value="1"/>
</dbReference>
<dbReference type="PANTHER" id="PTHR11475:SF86">
    <property type="entry name" value="PEROXIDASE"/>
    <property type="match status" value="1"/>
</dbReference>
<evidence type="ECO:0000256" key="4">
    <source>
        <dbReference type="ARBA" id="ARBA00022617"/>
    </source>
</evidence>
<dbReference type="InterPro" id="IPR010255">
    <property type="entry name" value="Haem_peroxidase_sf"/>
</dbReference>
<dbReference type="PROSITE" id="PS50292">
    <property type="entry name" value="PEROXIDASE_3"/>
    <property type="match status" value="1"/>
</dbReference>
<dbReference type="Gene3D" id="1.10.640.10">
    <property type="entry name" value="Haem peroxidase domain superfamily, animal type"/>
    <property type="match status" value="1"/>
</dbReference>
<reference evidence="12" key="2">
    <citation type="submission" date="2022-10" db="EMBL/GenBank/DDBJ databases">
        <authorList>
            <consortium name="ENA_rothamsted_submissions"/>
            <consortium name="culmorum"/>
            <person name="King R."/>
        </authorList>
    </citation>
    <scope>NUCLEOTIDE SEQUENCE</scope>
</reference>
<dbReference type="Proteomes" id="UP001153620">
    <property type="component" value="Chromosome 4"/>
</dbReference>
<evidence type="ECO:0000256" key="9">
    <source>
        <dbReference type="ARBA" id="ARBA00023157"/>
    </source>
</evidence>
<dbReference type="GO" id="GO:0046872">
    <property type="term" value="F:metal ion binding"/>
    <property type="evidence" value="ECO:0007669"/>
    <property type="project" value="UniProtKB-KW"/>
</dbReference>
<dbReference type="PANTHER" id="PTHR11475">
    <property type="entry name" value="OXIDASE/PEROXIDASE"/>
    <property type="match status" value="1"/>
</dbReference>
<dbReference type="CDD" id="cd09823">
    <property type="entry name" value="peroxinectin_like"/>
    <property type="match status" value="1"/>
</dbReference>
<feature type="binding site" description="axial binding residue" evidence="10">
    <location>
        <position position="382"/>
    </location>
    <ligand>
        <name>heme b</name>
        <dbReference type="ChEBI" id="CHEBI:60344"/>
    </ligand>
    <ligandPart>
        <name>Fe</name>
        <dbReference type="ChEBI" id="CHEBI:18248"/>
    </ligandPart>
</feature>
<dbReference type="FunFam" id="1.10.640.10:FF:000003">
    <property type="entry name" value="chorion peroxidase"/>
    <property type="match status" value="1"/>
</dbReference>
<feature type="signal peptide" evidence="11">
    <location>
        <begin position="1"/>
        <end position="18"/>
    </location>
</feature>
<keyword evidence="5 10" id="KW-0479">Metal-binding</keyword>
<organism evidence="12 13">
    <name type="scientific">Chironomus riparius</name>
    <dbReference type="NCBI Taxonomy" id="315576"/>
    <lineage>
        <taxon>Eukaryota</taxon>
        <taxon>Metazoa</taxon>
        <taxon>Ecdysozoa</taxon>
        <taxon>Arthropoda</taxon>
        <taxon>Hexapoda</taxon>
        <taxon>Insecta</taxon>
        <taxon>Pterygota</taxon>
        <taxon>Neoptera</taxon>
        <taxon>Endopterygota</taxon>
        <taxon>Diptera</taxon>
        <taxon>Nematocera</taxon>
        <taxon>Chironomoidea</taxon>
        <taxon>Chironomidae</taxon>
        <taxon>Chironominae</taxon>
        <taxon>Chironomus</taxon>
    </lineage>
</organism>
<proteinExistence type="predicted"/>
<keyword evidence="7" id="KW-0560">Oxidoreductase</keyword>
<reference evidence="12" key="1">
    <citation type="submission" date="2022-01" db="EMBL/GenBank/DDBJ databases">
        <authorList>
            <person name="King R."/>
        </authorList>
    </citation>
    <scope>NUCLEOTIDE SEQUENCE</scope>
</reference>
<dbReference type="OrthoDB" id="823504at2759"/>
<dbReference type="PRINTS" id="PR00457">
    <property type="entry name" value="ANPEROXIDASE"/>
</dbReference>
<dbReference type="InterPro" id="IPR019791">
    <property type="entry name" value="Haem_peroxidase_animal"/>
</dbReference>
<keyword evidence="13" id="KW-1185">Reference proteome</keyword>
<gene>
    <name evidence="12" type="ORF">CHIRRI_LOCUS15132</name>
</gene>
<dbReference type="InterPro" id="IPR037120">
    <property type="entry name" value="Haem_peroxidase_sf_animal"/>
</dbReference>
<accession>A0A9N9WZL5</accession>
<dbReference type="GO" id="GO:0004601">
    <property type="term" value="F:peroxidase activity"/>
    <property type="evidence" value="ECO:0007669"/>
    <property type="project" value="UniProtKB-KW"/>
</dbReference>
<sequence length="622" mass="72034">MKVLFVFVCVLFALSAEGKWRAKKEENEDNLPINEDLKENICEMHRVKPHCQQSKYRTIDGSCNNINHPLWGIPYSKFSRILKAEYGDGVSTFQKSVTGHDLPSPRFISKNIYSEKSVLDPEYTIAMMQFGQVMAHDMSFGLEASSKSCCSHKNKYDLSVKKCDAISVPKDDLFLAPQDVQCMNFVRNVHDADLDCPPNKVQGAVSQISTPTVFLDLSILYGSTPEQEKILRSFDGGLMRTSLKDGHEYPPHYTKSNKDCFIDSTKDFCYLSSDDRINQNPHLTIIQVYYLREHNRIARELSKLNPHWDDEKLYQESRRINIAQYQYVSYYEWLTIFLGDQNMLDKKMIYHYSGDEYVNDYNATIEPQIFNEHANAAYRFFHTQIEGHLELLTESREIISKISLSDYYNKPRIIEEHFDNLGRGLVTQQSQLTDVNYDTEILDYLFKHERSFGDDLRAVDIQRGRDHGVARYNDFREACGLPRAKTWEDYLDLISETEVEKLKQVYESFEDVELSVGGTLEKIVDNTTLSGPTLLCIFDIQFYNTRVTDRYWFESGDPEVAFTRPQLAEIRKSSFARLFCDNSNNVTRVQKKAFDIVDEHENPIVPCSEIPVVDLSKWTNSA</sequence>